<comment type="caution">
    <text evidence="3">The sequence shown here is derived from an EMBL/GenBank/DDBJ whole genome shotgun (WGS) entry which is preliminary data.</text>
</comment>
<dbReference type="InterPro" id="IPR037171">
    <property type="entry name" value="NagB/RpiA_transferase-like"/>
</dbReference>
<dbReference type="SMART" id="SM00882">
    <property type="entry name" value="CoA_trans"/>
    <property type="match status" value="1"/>
</dbReference>
<comment type="similarity">
    <text evidence="1">Belongs to the 3-oxoacid CoA-transferase subunit B family.</text>
</comment>
<dbReference type="RefSeq" id="WP_194703820.1">
    <property type="nucleotide sequence ID" value="NZ_JADKNH010000017.1"/>
</dbReference>
<proteinExistence type="inferred from homology"/>
<evidence type="ECO:0000256" key="1">
    <source>
        <dbReference type="ARBA" id="ARBA00007047"/>
    </source>
</evidence>
<name>A0ABR9ZYP9_9FIRM</name>
<dbReference type="PANTHER" id="PTHR13707">
    <property type="entry name" value="KETOACID-COENZYME A TRANSFERASE"/>
    <property type="match status" value="1"/>
</dbReference>
<dbReference type="Gene3D" id="3.40.1080.10">
    <property type="entry name" value="Glutaconate Coenzyme A-transferase"/>
    <property type="match status" value="1"/>
</dbReference>
<sequence length="218" mass="22854">MNSREIIARRIAKEFNDGEVVNLGFGMPTLAANYIPNGINVILQTENGGLRFGGAPKKGEQNPDLGNAGGEPITMLAGGSAFDLAFSFCIIRGGHVDTTVLGALEVDQNGNISNWKIPGKFVPGMGGGMDLLVGAKKVVAALNHTDKEGNSKILKSCTLPLSAAGVVKRIITDKAVFDVKESGLELIEIAPGLSAKDIQNMTEASFTISEAVQEMQIG</sequence>
<reference evidence="3 4" key="1">
    <citation type="submission" date="2020-11" db="EMBL/GenBank/DDBJ databases">
        <title>Fusibacter basophilias sp. nov.</title>
        <authorList>
            <person name="Qiu D."/>
        </authorList>
    </citation>
    <scope>NUCLEOTIDE SEQUENCE [LARGE SCALE GENOMIC DNA]</scope>
    <source>
        <strain evidence="3 4">Q10-2</strain>
    </source>
</reference>
<keyword evidence="2" id="KW-0808">Transferase</keyword>
<dbReference type="NCBIfam" id="TIGR02428">
    <property type="entry name" value="pcaJ_scoB_fam"/>
    <property type="match status" value="1"/>
</dbReference>
<dbReference type="InterPro" id="IPR004165">
    <property type="entry name" value="CoA_trans_fam_I"/>
</dbReference>
<keyword evidence="4" id="KW-1185">Reference proteome</keyword>
<dbReference type="InterPro" id="IPR012791">
    <property type="entry name" value="3-oxoacid_CoA-transf_B"/>
</dbReference>
<dbReference type="SUPFAM" id="SSF100950">
    <property type="entry name" value="NagB/RpiA/CoA transferase-like"/>
    <property type="match status" value="1"/>
</dbReference>
<evidence type="ECO:0000313" key="4">
    <source>
        <dbReference type="Proteomes" id="UP000614200"/>
    </source>
</evidence>
<dbReference type="EMBL" id="JADKNH010000017">
    <property type="protein sequence ID" value="MBF4695582.1"/>
    <property type="molecule type" value="Genomic_DNA"/>
</dbReference>
<dbReference type="Proteomes" id="UP000614200">
    <property type="component" value="Unassembled WGS sequence"/>
</dbReference>
<organism evidence="3 4">
    <name type="scientific">Fusibacter ferrireducens</name>
    <dbReference type="NCBI Taxonomy" id="2785058"/>
    <lineage>
        <taxon>Bacteria</taxon>
        <taxon>Bacillati</taxon>
        <taxon>Bacillota</taxon>
        <taxon>Clostridia</taxon>
        <taxon>Eubacteriales</taxon>
        <taxon>Eubacteriales Family XII. Incertae Sedis</taxon>
        <taxon>Fusibacter</taxon>
    </lineage>
</organism>
<accession>A0ABR9ZYP9</accession>
<dbReference type="Pfam" id="PF01144">
    <property type="entry name" value="CoA_trans"/>
    <property type="match status" value="1"/>
</dbReference>
<dbReference type="PANTHER" id="PTHR13707:SF60">
    <property type="entry name" value="ACETATE COA-TRANSFERASE SUBUNIT ALPHA"/>
    <property type="match status" value="1"/>
</dbReference>
<gene>
    <name evidence="3" type="ORF">ISU02_21010</name>
</gene>
<evidence type="ECO:0000313" key="3">
    <source>
        <dbReference type="EMBL" id="MBF4695582.1"/>
    </source>
</evidence>
<evidence type="ECO:0000256" key="2">
    <source>
        <dbReference type="ARBA" id="ARBA00022679"/>
    </source>
</evidence>
<protein>
    <submittedName>
        <fullName evidence="3">3-oxoacid CoA-transferase subunit B</fullName>
    </submittedName>
</protein>